<dbReference type="Pfam" id="PF00892">
    <property type="entry name" value="EamA"/>
    <property type="match status" value="2"/>
</dbReference>
<gene>
    <name evidence="7" type="ORF">LCGC14_0581360</name>
</gene>
<feature type="transmembrane region" description="Helical" evidence="5">
    <location>
        <begin position="180"/>
        <end position="198"/>
    </location>
</feature>
<comment type="caution">
    <text evidence="7">The sequence shown here is derived from an EMBL/GenBank/DDBJ whole genome shotgun (WGS) entry which is preliminary data.</text>
</comment>
<evidence type="ECO:0000256" key="2">
    <source>
        <dbReference type="ARBA" id="ARBA00022692"/>
    </source>
</evidence>
<evidence type="ECO:0000256" key="5">
    <source>
        <dbReference type="SAM" id="Phobius"/>
    </source>
</evidence>
<feature type="domain" description="EamA" evidence="6">
    <location>
        <begin position="6"/>
        <end position="136"/>
    </location>
</feature>
<keyword evidence="3 5" id="KW-1133">Transmembrane helix</keyword>
<dbReference type="GO" id="GO:0016020">
    <property type="term" value="C:membrane"/>
    <property type="evidence" value="ECO:0007669"/>
    <property type="project" value="UniProtKB-SubCell"/>
</dbReference>
<feature type="transmembrane region" description="Helical" evidence="5">
    <location>
        <begin position="63"/>
        <end position="84"/>
    </location>
</feature>
<evidence type="ECO:0000256" key="4">
    <source>
        <dbReference type="ARBA" id="ARBA00023136"/>
    </source>
</evidence>
<accession>A0A0F9RZY5</accession>
<dbReference type="PANTHER" id="PTHR32322:SF2">
    <property type="entry name" value="EAMA DOMAIN-CONTAINING PROTEIN"/>
    <property type="match status" value="1"/>
</dbReference>
<feature type="transmembrane region" description="Helical" evidence="5">
    <location>
        <begin position="210"/>
        <end position="230"/>
    </location>
</feature>
<evidence type="ECO:0000256" key="1">
    <source>
        <dbReference type="ARBA" id="ARBA00004141"/>
    </source>
</evidence>
<protein>
    <recommendedName>
        <fullName evidence="6">EamA domain-containing protein</fullName>
    </recommendedName>
</protein>
<dbReference type="AlphaFoldDB" id="A0A0F9RZY5"/>
<keyword evidence="4 5" id="KW-0472">Membrane</keyword>
<dbReference type="SUPFAM" id="SSF103481">
    <property type="entry name" value="Multidrug resistance efflux transporter EmrE"/>
    <property type="match status" value="2"/>
</dbReference>
<comment type="subcellular location">
    <subcellularLocation>
        <location evidence="1">Membrane</location>
        <topology evidence="1">Multi-pass membrane protein</topology>
    </subcellularLocation>
</comment>
<feature type="transmembrane region" description="Helical" evidence="5">
    <location>
        <begin position="237"/>
        <end position="258"/>
    </location>
</feature>
<name>A0A0F9RZY5_9ZZZZ</name>
<feature type="transmembrane region" description="Helical" evidence="5">
    <location>
        <begin position="7"/>
        <end position="27"/>
    </location>
</feature>
<feature type="transmembrane region" description="Helical" evidence="5">
    <location>
        <begin position="264"/>
        <end position="286"/>
    </location>
</feature>
<keyword evidence="2 5" id="KW-0812">Transmembrane</keyword>
<feature type="transmembrane region" description="Helical" evidence="5">
    <location>
        <begin position="149"/>
        <end position="168"/>
    </location>
</feature>
<feature type="transmembrane region" description="Helical" evidence="5">
    <location>
        <begin position="90"/>
        <end position="112"/>
    </location>
</feature>
<dbReference type="InterPro" id="IPR037185">
    <property type="entry name" value="EmrE-like"/>
</dbReference>
<evidence type="ECO:0000259" key="6">
    <source>
        <dbReference type="Pfam" id="PF00892"/>
    </source>
</evidence>
<organism evidence="7">
    <name type="scientific">marine sediment metagenome</name>
    <dbReference type="NCBI Taxonomy" id="412755"/>
    <lineage>
        <taxon>unclassified sequences</taxon>
        <taxon>metagenomes</taxon>
        <taxon>ecological metagenomes</taxon>
    </lineage>
</organism>
<proteinExistence type="predicted"/>
<dbReference type="PANTHER" id="PTHR32322">
    <property type="entry name" value="INNER MEMBRANE TRANSPORTER"/>
    <property type="match status" value="1"/>
</dbReference>
<sequence>MKLKNYLILLAIGIIWGSQFIFQEIALTSFSPIWIGAARAVIGAITLILICKSMGLKGNNNQWFLFSSIGLLDATIPFVIMPWAQQNLSSSIAALLMGTLPFYVLLLAPFFITNAKITIGNLISVMIGFSGLLILFYPELSSRTDTINILSSLGIIVAAICFAIALLLLNQVRNEHPIIVARNILSMAAIQLIVIAFVSTPIKIQSISHAGMLALLYLGVICAGIVYYLYMVSIKNAGAVFTSMTNYIVPTAGVIIGATMSNDIILLNTWLALAVILSALFMNQLLSINEQQS</sequence>
<reference evidence="7" key="1">
    <citation type="journal article" date="2015" name="Nature">
        <title>Complex archaea that bridge the gap between prokaryotes and eukaryotes.</title>
        <authorList>
            <person name="Spang A."/>
            <person name="Saw J.H."/>
            <person name="Jorgensen S.L."/>
            <person name="Zaremba-Niedzwiedzka K."/>
            <person name="Martijn J."/>
            <person name="Lind A.E."/>
            <person name="van Eijk R."/>
            <person name="Schleper C."/>
            <person name="Guy L."/>
            <person name="Ettema T.J."/>
        </authorList>
    </citation>
    <scope>NUCLEOTIDE SEQUENCE</scope>
</reference>
<evidence type="ECO:0000313" key="7">
    <source>
        <dbReference type="EMBL" id="KKN55517.1"/>
    </source>
</evidence>
<dbReference type="InterPro" id="IPR050638">
    <property type="entry name" value="AA-Vitamin_Transporters"/>
</dbReference>
<feature type="transmembrane region" description="Helical" evidence="5">
    <location>
        <begin position="119"/>
        <end position="137"/>
    </location>
</feature>
<evidence type="ECO:0000256" key="3">
    <source>
        <dbReference type="ARBA" id="ARBA00022989"/>
    </source>
</evidence>
<dbReference type="EMBL" id="LAZR01000881">
    <property type="protein sequence ID" value="KKN55517.1"/>
    <property type="molecule type" value="Genomic_DNA"/>
</dbReference>
<feature type="transmembrane region" description="Helical" evidence="5">
    <location>
        <begin position="33"/>
        <end position="51"/>
    </location>
</feature>
<dbReference type="InterPro" id="IPR000620">
    <property type="entry name" value="EamA_dom"/>
</dbReference>
<feature type="domain" description="EamA" evidence="6">
    <location>
        <begin position="153"/>
        <end position="282"/>
    </location>
</feature>